<reference evidence="9" key="2">
    <citation type="journal article" date="2018" name="Plant J.">
        <title>The Sorghum bicolor reference genome: improved assembly, gene annotations, a transcriptome atlas, and signatures of genome organization.</title>
        <authorList>
            <person name="McCormick R.F."/>
            <person name="Truong S.K."/>
            <person name="Sreedasyam A."/>
            <person name="Jenkins J."/>
            <person name="Shu S."/>
            <person name="Sims D."/>
            <person name="Kennedy M."/>
            <person name="Amirebrahimi M."/>
            <person name="Weers B.D."/>
            <person name="McKinley B."/>
            <person name="Mattison A."/>
            <person name="Morishige D.T."/>
            <person name="Grimwood J."/>
            <person name="Schmutz J."/>
            <person name="Mullet J.E."/>
        </authorList>
    </citation>
    <scope>NUCLEOTIDE SEQUENCE [LARGE SCALE GENOMIC DNA]</scope>
    <source>
        <strain evidence="9">cv. BTx623</strain>
    </source>
</reference>
<evidence type="ECO:0000256" key="3">
    <source>
        <dbReference type="ARBA" id="ARBA00023180"/>
    </source>
</evidence>
<dbReference type="OrthoDB" id="1851979at2759"/>
<evidence type="ECO:0000256" key="1">
    <source>
        <dbReference type="ARBA" id="ARBA00022729"/>
    </source>
</evidence>
<dbReference type="PANTHER" id="PTHR33021:SF214">
    <property type="entry name" value="BLUE COPPER PROTEIN"/>
    <property type="match status" value="1"/>
</dbReference>
<comment type="similarity">
    <text evidence="4">Belongs to the early nodulin-like (ENODL) family.</text>
</comment>
<feature type="transmembrane region" description="Helical" evidence="6">
    <location>
        <begin position="47"/>
        <end position="69"/>
    </location>
</feature>
<dbReference type="FunFam" id="2.60.40.420:FF:000018">
    <property type="entry name" value="Lamin-like protein"/>
    <property type="match status" value="1"/>
</dbReference>
<organism evidence="8 9">
    <name type="scientific">Sorghum bicolor</name>
    <name type="common">Sorghum</name>
    <name type="synonym">Sorghum vulgare</name>
    <dbReference type="NCBI Taxonomy" id="4558"/>
    <lineage>
        <taxon>Eukaryota</taxon>
        <taxon>Viridiplantae</taxon>
        <taxon>Streptophyta</taxon>
        <taxon>Embryophyta</taxon>
        <taxon>Tracheophyta</taxon>
        <taxon>Spermatophyta</taxon>
        <taxon>Magnoliopsida</taxon>
        <taxon>Liliopsida</taxon>
        <taxon>Poales</taxon>
        <taxon>Poaceae</taxon>
        <taxon>PACMAD clade</taxon>
        <taxon>Panicoideae</taxon>
        <taxon>Andropogonodae</taxon>
        <taxon>Andropogoneae</taxon>
        <taxon>Sorghinae</taxon>
        <taxon>Sorghum</taxon>
    </lineage>
</organism>
<keyword evidence="2" id="KW-1015">Disulfide bond</keyword>
<dbReference type="InterPro" id="IPR003245">
    <property type="entry name" value="Phytocyanin_dom"/>
</dbReference>
<evidence type="ECO:0000313" key="9">
    <source>
        <dbReference type="Proteomes" id="UP000000768"/>
    </source>
</evidence>
<keyword evidence="6" id="KW-0472">Membrane</keyword>
<evidence type="ECO:0000256" key="6">
    <source>
        <dbReference type="SAM" id="Phobius"/>
    </source>
</evidence>
<dbReference type="InParanoid" id="A0A1B6Q6A5"/>
<evidence type="ECO:0000256" key="2">
    <source>
        <dbReference type="ARBA" id="ARBA00023157"/>
    </source>
</evidence>
<proteinExistence type="inferred from homology"/>
<dbReference type="CDD" id="cd11017">
    <property type="entry name" value="Phytocyanin_like_1"/>
    <property type="match status" value="1"/>
</dbReference>
<comment type="function">
    <text evidence="5">May act as a carbohydrate transporter.</text>
</comment>
<protein>
    <recommendedName>
        <fullName evidence="7">Phytocyanin domain-containing protein</fullName>
    </recommendedName>
</protein>
<dbReference type="Gene3D" id="2.60.40.420">
    <property type="entry name" value="Cupredoxins - blue copper proteins"/>
    <property type="match status" value="1"/>
</dbReference>
<accession>A0A1B6Q6A5</accession>
<sequence length="209" mass="23091">MKRTHTHTPILFHKYSAQKFKNSTPPLPLPVFHFDIQEMATATATGLLLVVLLLFAATPAPSLAELFVVGGKKHRWAPNNINYTGWADQQQFHVGDWLEFRYEKGKYDVVQVNETAYAACDASSPILSHSRGHNFVFRLNHTGRLYFICSRGYCWNGMKFSVLVQQPAVAPAPHASSASAAAAPGVWSAALAASLGWGWAVVRPLPFRV</sequence>
<reference evidence="8 9" key="1">
    <citation type="journal article" date="2009" name="Nature">
        <title>The Sorghum bicolor genome and the diversification of grasses.</title>
        <authorList>
            <person name="Paterson A.H."/>
            <person name="Bowers J.E."/>
            <person name="Bruggmann R."/>
            <person name="Dubchak I."/>
            <person name="Grimwood J."/>
            <person name="Gundlach H."/>
            <person name="Haberer G."/>
            <person name="Hellsten U."/>
            <person name="Mitros T."/>
            <person name="Poliakov A."/>
            <person name="Schmutz J."/>
            <person name="Spannagl M."/>
            <person name="Tang H."/>
            <person name="Wang X."/>
            <person name="Wicker T."/>
            <person name="Bharti A.K."/>
            <person name="Chapman J."/>
            <person name="Feltus F.A."/>
            <person name="Gowik U."/>
            <person name="Grigoriev I.V."/>
            <person name="Lyons E."/>
            <person name="Maher C.A."/>
            <person name="Martis M."/>
            <person name="Narechania A."/>
            <person name="Otillar R.P."/>
            <person name="Penning B.W."/>
            <person name="Salamov A.A."/>
            <person name="Wang Y."/>
            <person name="Zhang L."/>
            <person name="Carpita N.C."/>
            <person name="Freeling M."/>
            <person name="Gingle A.R."/>
            <person name="Hash C.T."/>
            <person name="Keller B."/>
            <person name="Klein P."/>
            <person name="Kresovich S."/>
            <person name="McCann M.C."/>
            <person name="Ming R."/>
            <person name="Peterson D.G."/>
            <person name="Mehboob-ur-Rahman"/>
            <person name="Ware D."/>
            <person name="Westhoff P."/>
            <person name="Mayer K.F."/>
            <person name="Messing J."/>
            <person name="Rokhsar D.S."/>
        </authorList>
    </citation>
    <scope>NUCLEOTIDE SEQUENCE [LARGE SCALE GENOMIC DNA]</scope>
    <source>
        <strain evidence="9">cv. BTx623</strain>
    </source>
</reference>
<dbReference type="eggNOG" id="ENOG502RY5Y">
    <property type="taxonomic scope" value="Eukaryota"/>
</dbReference>
<dbReference type="Gramene" id="KXG33437">
    <property type="protein sequence ID" value="KXG33437"/>
    <property type="gene ID" value="SORBI_3003G306000"/>
</dbReference>
<dbReference type="PANTHER" id="PTHR33021">
    <property type="entry name" value="BLUE COPPER PROTEIN"/>
    <property type="match status" value="1"/>
</dbReference>
<keyword evidence="9" id="KW-1185">Reference proteome</keyword>
<dbReference type="EMBL" id="CM000762">
    <property type="protein sequence ID" value="KXG33437.1"/>
    <property type="molecule type" value="Genomic_DNA"/>
</dbReference>
<keyword evidence="6" id="KW-1133">Transmembrane helix</keyword>
<feature type="domain" description="Phytocyanin" evidence="7">
    <location>
        <begin position="65"/>
        <end position="166"/>
    </location>
</feature>
<keyword evidence="1" id="KW-0732">Signal</keyword>
<dbReference type="STRING" id="4558.A0A1B6Q6A5"/>
<dbReference type="GO" id="GO:0005886">
    <property type="term" value="C:plasma membrane"/>
    <property type="evidence" value="ECO:0000318"/>
    <property type="project" value="GO_Central"/>
</dbReference>
<dbReference type="Pfam" id="PF02298">
    <property type="entry name" value="Cu_bind_like"/>
    <property type="match status" value="1"/>
</dbReference>
<evidence type="ECO:0000256" key="4">
    <source>
        <dbReference type="ARBA" id="ARBA00035011"/>
    </source>
</evidence>
<dbReference type="Proteomes" id="UP000000768">
    <property type="component" value="Chromosome 3"/>
</dbReference>
<dbReference type="PROSITE" id="PS51485">
    <property type="entry name" value="PHYTOCYANIN"/>
    <property type="match status" value="1"/>
</dbReference>
<dbReference type="AlphaFoldDB" id="A0A1B6Q6A5"/>
<keyword evidence="3" id="KW-0325">Glycoprotein</keyword>
<evidence type="ECO:0000256" key="5">
    <source>
        <dbReference type="ARBA" id="ARBA00037626"/>
    </source>
</evidence>
<dbReference type="InterPro" id="IPR008972">
    <property type="entry name" value="Cupredoxin"/>
</dbReference>
<dbReference type="GO" id="GO:0009055">
    <property type="term" value="F:electron transfer activity"/>
    <property type="evidence" value="ECO:0007669"/>
    <property type="project" value="InterPro"/>
</dbReference>
<keyword evidence="6" id="KW-0812">Transmembrane</keyword>
<dbReference type="InterPro" id="IPR039391">
    <property type="entry name" value="Phytocyanin-like"/>
</dbReference>
<evidence type="ECO:0000313" key="8">
    <source>
        <dbReference type="EMBL" id="KXG33437.1"/>
    </source>
</evidence>
<dbReference type="SUPFAM" id="SSF49503">
    <property type="entry name" value="Cupredoxins"/>
    <property type="match status" value="1"/>
</dbReference>
<name>A0A1B6Q6A5_SORBI</name>
<dbReference type="OMA" id="NFDKRYY"/>
<evidence type="ECO:0000259" key="7">
    <source>
        <dbReference type="PROSITE" id="PS51485"/>
    </source>
</evidence>
<gene>
    <name evidence="8" type="ORF">SORBI_3003G306000</name>
</gene>